<dbReference type="VEuPathDB" id="FungiDB:SCHCODRAFT_02571606"/>
<feature type="region of interest" description="Disordered" evidence="1">
    <location>
        <begin position="377"/>
        <end position="452"/>
    </location>
</feature>
<feature type="compositionally biased region" description="Polar residues" evidence="1">
    <location>
        <begin position="437"/>
        <end position="452"/>
    </location>
</feature>
<dbReference type="KEGG" id="scm:SCHCO_02571606"/>
<dbReference type="Proteomes" id="UP000007431">
    <property type="component" value="Unassembled WGS sequence"/>
</dbReference>
<feature type="region of interest" description="Disordered" evidence="1">
    <location>
        <begin position="245"/>
        <end position="265"/>
    </location>
</feature>
<dbReference type="InParanoid" id="D8Q398"/>
<name>D8Q398_SCHCM</name>
<proteinExistence type="predicted"/>
<feature type="non-terminal residue" evidence="2">
    <location>
        <position position="452"/>
    </location>
</feature>
<protein>
    <submittedName>
        <fullName evidence="2">Uncharacterized protein</fullName>
    </submittedName>
</protein>
<feature type="compositionally biased region" description="Pro residues" evidence="1">
    <location>
        <begin position="415"/>
        <end position="427"/>
    </location>
</feature>
<organism evidence="3">
    <name type="scientific">Schizophyllum commune (strain H4-8 / FGSC 9210)</name>
    <name type="common">Split gill fungus</name>
    <dbReference type="NCBI Taxonomy" id="578458"/>
    <lineage>
        <taxon>Eukaryota</taxon>
        <taxon>Fungi</taxon>
        <taxon>Dikarya</taxon>
        <taxon>Basidiomycota</taxon>
        <taxon>Agaricomycotina</taxon>
        <taxon>Agaricomycetes</taxon>
        <taxon>Agaricomycetidae</taxon>
        <taxon>Agaricales</taxon>
        <taxon>Schizophyllaceae</taxon>
        <taxon>Schizophyllum</taxon>
    </lineage>
</organism>
<evidence type="ECO:0000313" key="3">
    <source>
        <dbReference type="Proteomes" id="UP000007431"/>
    </source>
</evidence>
<dbReference type="AlphaFoldDB" id="D8Q398"/>
<dbReference type="HOGENOM" id="CLU_605750_0_0_1"/>
<gene>
    <name evidence="2" type="ORF">SCHCODRAFT_107752</name>
</gene>
<dbReference type="RefSeq" id="XP_003033179.1">
    <property type="nucleotide sequence ID" value="XM_003033133.1"/>
</dbReference>
<feature type="compositionally biased region" description="Low complexity" evidence="1">
    <location>
        <begin position="403"/>
        <end position="414"/>
    </location>
</feature>
<dbReference type="EMBL" id="GL377305">
    <property type="protein sequence ID" value="EFI98276.1"/>
    <property type="molecule type" value="Genomic_DNA"/>
</dbReference>
<feature type="region of interest" description="Disordered" evidence="1">
    <location>
        <begin position="315"/>
        <end position="354"/>
    </location>
</feature>
<evidence type="ECO:0000256" key="1">
    <source>
        <dbReference type="SAM" id="MobiDB-lite"/>
    </source>
</evidence>
<feature type="region of interest" description="Disordered" evidence="1">
    <location>
        <begin position="165"/>
        <end position="224"/>
    </location>
</feature>
<sequence length="452" mass="48821">MRKELEILCGRHRITRASTRPTLQTAVPLCIPTSYYLSQTLVRPPLEIYTPPPVEAHTPPPADVHTPLPLKYYSTASPSFRQSAERCPPPRGPANVVIALYLLWTKAATSCRRRCRAGQAHVLPPQSSDLEPPCIFARTQDRLTSNGQRAQMGPLMSMDRLAAPYSRRAPPTGRYAPPTGRPTPTTESTRHDLSSRHDDRTRTDLASTRTDLSSSRHDPSNTLSDLSLSINAAFARLSLQDDASDDYAAPDARPTLHPREIVPRPSSIIASTGSAIGHFRSFEQSPFLAPSVYPPAPYTYPPAPLERTNPLLRQAAPSKPRRPATPSDPRRQVAPSSLSGRLAPPEPSRNVASSEASAINICRRQLNALRRAATKFAPHNAIPPSPVGATPRFAAPHSPPFAPSSAPLVPSSAPLLPPSGLPKPSPASPQNSPNSSVEIIQSDNSLSSLGSW</sequence>
<accession>D8Q398</accession>
<feature type="compositionally biased region" description="Basic and acidic residues" evidence="1">
    <location>
        <begin position="188"/>
        <end position="203"/>
    </location>
</feature>
<evidence type="ECO:0000313" key="2">
    <source>
        <dbReference type="EMBL" id="EFI98276.1"/>
    </source>
</evidence>
<reference evidence="2 3" key="1">
    <citation type="journal article" date="2010" name="Nat. Biotechnol.">
        <title>Genome sequence of the model mushroom Schizophyllum commune.</title>
        <authorList>
            <person name="Ohm R.A."/>
            <person name="de Jong J.F."/>
            <person name="Lugones L.G."/>
            <person name="Aerts A."/>
            <person name="Kothe E."/>
            <person name="Stajich J.E."/>
            <person name="de Vries R.P."/>
            <person name="Record E."/>
            <person name="Levasseur A."/>
            <person name="Baker S.E."/>
            <person name="Bartholomew K.A."/>
            <person name="Coutinho P.M."/>
            <person name="Erdmann S."/>
            <person name="Fowler T.J."/>
            <person name="Gathman A.C."/>
            <person name="Lombard V."/>
            <person name="Henrissat B."/>
            <person name="Knabe N."/>
            <person name="Kuees U."/>
            <person name="Lilly W.W."/>
            <person name="Lindquist E."/>
            <person name="Lucas S."/>
            <person name="Magnuson J.K."/>
            <person name="Piumi F."/>
            <person name="Raudaskoski M."/>
            <person name="Salamov A."/>
            <person name="Schmutz J."/>
            <person name="Schwarze F.W.M.R."/>
            <person name="vanKuyk P.A."/>
            <person name="Horton J.S."/>
            <person name="Grigoriev I.V."/>
            <person name="Woesten H.A.B."/>
        </authorList>
    </citation>
    <scope>NUCLEOTIDE SEQUENCE [LARGE SCALE GENOMIC DNA]</scope>
    <source>
        <strain evidence="3">H4-8 / FGSC 9210</strain>
    </source>
</reference>
<feature type="compositionally biased region" description="Polar residues" evidence="1">
    <location>
        <begin position="204"/>
        <end position="213"/>
    </location>
</feature>
<keyword evidence="3" id="KW-1185">Reference proteome</keyword>
<dbReference type="GeneID" id="9590349"/>